<comment type="function">
    <text evidence="4 5">Removes the 2'-phosphate from RNA via an intermediate in which the phosphate is ADP-ribosylated by NAD followed by a presumed transesterification to release the RNA and generate ADP-ribose 1''-2''-cyclic phosphate (APPR&gt;P). May function as an ADP-ribosylase.</text>
</comment>
<sequence length="185" mass="20288">MKTTTEITRISKFLSLVLRHQPSTIGLALDANGWAIIGELLAKSNAAGIAIDLELLQHIVATNSKKRFAFDESMTKIRASQGHSIAIDLELRPTAPPEILYHGTAAANVQSIMTNGISKQSRTHVHLSTDQEIARTVGARHGKPFVFEVRAGEMSAAGYQFFLSENMVWLTEYVPTEFLPISADL</sequence>
<dbReference type="Pfam" id="PF01885">
    <property type="entry name" value="PTS_2-RNA"/>
    <property type="match status" value="1"/>
</dbReference>
<dbReference type="STRING" id="1220578.FPE01S_02_06940"/>
<dbReference type="NCBIfam" id="NF002014">
    <property type="entry name" value="PRK00819.1-4"/>
    <property type="match status" value="1"/>
</dbReference>
<keyword evidence="3 5" id="KW-0520">NAD</keyword>
<dbReference type="Gene3D" id="3.20.170.30">
    <property type="match status" value="1"/>
</dbReference>
<reference evidence="6 7" key="1">
    <citation type="submission" date="2015-04" db="EMBL/GenBank/DDBJ databases">
        <title>Whole genome shotgun sequence of Flavihumibacter petaseus NBRC 106054.</title>
        <authorList>
            <person name="Miyazawa S."/>
            <person name="Hosoyama A."/>
            <person name="Hashimoto M."/>
            <person name="Noguchi M."/>
            <person name="Tsuchikane K."/>
            <person name="Ohji S."/>
            <person name="Yamazoe A."/>
            <person name="Ichikawa N."/>
            <person name="Kimura A."/>
            <person name="Fujita N."/>
        </authorList>
    </citation>
    <scope>NUCLEOTIDE SEQUENCE [LARGE SCALE GENOMIC DNA]</scope>
    <source>
        <strain evidence="6 7">NBRC 106054</strain>
    </source>
</reference>
<dbReference type="Gene3D" id="1.10.10.970">
    <property type="entry name" value="RNA 2'-phosphotransferase, Tpt1/KptA family, N-terminal domain"/>
    <property type="match status" value="1"/>
</dbReference>
<keyword evidence="7" id="KW-1185">Reference proteome</keyword>
<gene>
    <name evidence="5 6" type="primary">kptA</name>
    <name evidence="6" type="ORF">FPE01S_02_06940</name>
</gene>
<evidence type="ECO:0000313" key="7">
    <source>
        <dbReference type="Proteomes" id="UP000033121"/>
    </source>
</evidence>
<dbReference type="Proteomes" id="UP000033121">
    <property type="component" value="Unassembled WGS sequence"/>
</dbReference>
<dbReference type="InterPro" id="IPR042080">
    <property type="entry name" value="RNA_2'-PTrans_N"/>
</dbReference>
<evidence type="ECO:0000256" key="4">
    <source>
        <dbReference type="ARBA" id="ARBA00025212"/>
    </source>
</evidence>
<dbReference type="PANTHER" id="PTHR12684:SF2">
    <property type="entry name" value="TRNA 2'-PHOSPHOTRANSFERASE 1"/>
    <property type="match status" value="1"/>
</dbReference>
<evidence type="ECO:0000256" key="1">
    <source>
        <dbReference type="ARBA" id="ARBA00009836"/>
    </source>
</evidence>
<accession>A0A0E9N1E5</accession>
<comment type="similarity">
    <text evidence="1 5">Belongs to the KptA/TPT1 family.</text>
</comment>
<dbReference type="GO" id="GO:0003950">
    <property type="term" value="F:NAD+ poly-ADP-ribosyltransferase activity"/>
    <property type="evidence" value="ECO:0007669"/>
    <property type="project" value="InterPro"/>
</dbReference>
<dbReference type="InterPro" id="IPR022928">
    <property type="entry name" value="RNA_2'-PTrans_KptA"/>
</dbReference>
<proteinExistence type="inferred from homology"/>
<dbReference type="InterPro" id="IPR042081">
    <property type="entry name" value="RNA_2'-PTrans_C"/>
</dbReference>
<comment type="caution">
    <text evidence="6">The sequence shown here is derived from an EMBL/GenBank/DDBJ whole genome shotgun (WGS) entry which is preliminary data.</text>
</comment>
<name>A0A0E9N1E5_9BACT</name>
<evidence type="ECO:0000256" key="3">
    <source>
        <dbReference type="ARBA" id="ARBA00023027"/>
    </source>
</evidence>
<dbReference type="GO" id="GO:0006388">
    <property type="term" value="P:tRNA splicing, via endonucleolytic cleavage and ligation"/>
    <property type="evidence" value="ECO:0007669"/>
    <property type="project" value="UniProtKB-UniRule"/>
</dbReference>
<evidence type="ECO:0000256" key="2">
    <source>
        <dbReference type="ARBA" id="ARBA00022679"/>
    </source>
</evidence>
<dbReference type="OrthoDB" id="4537997at2"/>
<protein>
    <recommendedName>
        <fullName evidence="5">Probable RNA 2'-phosphotransferase</fullName>
        <ecNumber evidence="5">2.7.1.-</ecNumber>
    </recommendedName>
</protein>
<dbReference type="RefSeq" id="WP_046369440.1">
    <property type="nucleotide sequence ID" value="NZ_BBWV01000002.1"/>
</dbReference>
<dbReference type="SUPFAM" id="SSF56399">
    <property type="entry name" value="ADP-ribosylation"/>
    <property type="match status" value="1"/>
</dbReference>
<dbReference type="AlphaFoldDB" id="A0A0E9N1E5"/>
<evidence type="ECO:0000313" key="6">
    <source>
        <dbReference type="EMBL" id="GAO43588.1"/>
    </source>
</evidence>
<organism evidence="6 7">
    <name type="scientific">Flavihumibacter petaseus NBRC 106054</name>
    <dbReference type="NCBI Taxonomy" id="1220578"/>
    <lineage>
        <taxon>Bacteria</taxon>
        <taxon>Pseudomonadati</taxon>
        <taxon>Bacteroidota</taxon>
        <taxon>Chitinophagia</taxon>
        <taxon>Chitinophagales</taxon>
        <taxon>Chitinophagaceae</taxon>
        <taxon>Flavihumibacter</taxon>
    </lineage>
</organism>
<dbReference type="PANTHER" id="PTHR12684">
    <property type="entry name" value="PUTATIVE PHOSPHOTRANSFERASE"/>
    <property type="match status" value="1"/>
</dbReference>
<dbReference type="InterPro" id="IPR002745">
    <property type="entry name" value="Ptrans_KptA/Tpt1"/>
</dbReference>
<dbReference type="HAMAP" id="MF_00299">
    <property type="entry name" value="KptA"/>
    <property type="match status" value="1"/>
</dbReference>
<dbReference type="EC" id="2.7.1.-" evidence="5"/>
<dbReference type="GO" id="GO:0000215">
    <property type="term" value="F:tRNA 2'-phosphotransferase activity"/>
    <property type="evidence" value="ECO:0007669"/>
    <property type="project" value="TreeGrafter"/>
</dbReference>
<dbReference type="EMBL" id="BBWV01000002">
    <property type="protein sequence ID" value="GAO43588.1"/>
    <property type="molecule type" value="Genomic_DNA"/>
</dbReference>
<keyword evidence="2 5" id="KW-0808">Transferase</keyword>
<evidence type="ECO:0000256" key="5">
    <source>
        <dbReference type="HAMAP-Rule" id="MF_00299"/>
    </source>
</evidence>